<feature type="domain" description="DUF7580" evidence="3">
    <location>
        <begin position="447"/>
        <end position="687"/>
    </location>
</feature>
<feature type="compositionally biased region" description="Polar residues" evidence="1">
    <location>
        <begin position="145"/>
        <end position="154"/>
    </location>
</feature>
<organism evidence="4 5">
    <name type="scientific">Orbilia blumenaviensis</name>
    <dbReference type="NCBI Taxonomy" id="1796055"/>
    <lineage>
        <taxon>Eukaryota</taxon>
        <taxon>Fungi</taxon>
        <taxon>Dikarya</taxon>
        <taxon>Ascomycota</taxon>
        <taxon>Pezizomycotina</taxon>
        <taxon>Orbiliomycetes</taxon>
        <taxon>Orbiliales</taxon>
        <taxon>Orbiliaceae</taxon>
        <taxon>Orbilia</taxon>
    </lineage>
</organism>
<feature type="compositionally biased region" description="Basic and acidic residues" evidence="1">
    <location>
        <begin position="417"/>
        <end position="431"/>
    </location>
</feature>
<protein>
    <recommendedName>
        <fullName evidence="3">DUF7580 domain-containing protein</fullName>
    </recommendedName>
</protein>
<evidence type="ECO:0000313" key="4">
    <source>
        <dbReference type="EMBL" id="KAK6335766.1"/>
    </source>
</evidence>
<dbReference type="Proteomes" id="UP001373714">
    <property type="component" value="Unassembled WGS sequence"/>
</dbReference>
<dbReference type="PANTHER" id="PTHR35186:SF4">
    <property type="entry name" value="PRION-INHIBITION AND PROPAGATION HELO DOMAIN-CONTAINING PROTEIN"/>
    <property type="match status" value="1"/>
</dbReference>
<keyword evidence="2" id="KW-0732">Signal</keyword>
<dbReference type="Pfam" id="PF24476">
    <property type="entry name" value="DUF7580"/>
    <property type="match status" value="1"/>
</dbReference>
<dbReference type="AlphaFoldDB" id="A0AAV9U7Z1"/>
<feature type="signal peptide" evidence="2">
    <location>
        <begin position="1"/>
        <end position="23"/>
    </location>
</feature>
<evidence type="ECO:0000259" key="3">
    <source>
        <dbReference type="Pfam" id="PF24476"/>
    </source>
</evidence>
<feature type="region of interest" description="Disordered" evidence="1">
    <location>
        <begin position="132"/>
        <end position="154"/>
    </location>
</feature>
<evidence type="ECO:0000313" key="5">
    <source>
        <dbReference type="Proteomes" id="UP001373714"/>
    </source>
</evidence>
<dbReference type="EMBL" id="JAVHNS010000014">
    <property type="protein sequence ID" value="KAK6335766.1"/>
    <property type="molecule type" value="Genomic_DNA"/>
</dbReference>
<accession>A0AAV9U7Z1</accession>
<dbReference type="InterPro" id="IPR056002">
    <property type="entry name" value="DUF7580"/>
</dbReference>
<dbReference type="PANTHER" id="PTHR35186">
    <property type="entry name" value="ANK_REP_REGION DOMAIN-CONTAINING PROTEIN"/>
    <property type="match status" value="1"/>
</dbReference>
<keyword evidence="5" id="KW-1185">Reference proteome</keyword>
<feature type="region of interest" description="Disordered" evidence="1">
    <location>
        <begin position="408"/>
        <end position="431"/>
    </location>
</feature>
<gene>
    <name evidence="4" type="ORF">TWF730_003142</name>
</gene>
<name>A0AAV9U7Z1_9PEZI</name>
<evidence type="ECO:0000256" key="1">
    <source>
        <dbReference type="SAM" id="MobiDB-lite"/>
    </source>
</evidence>
<feature type="chain" id="PRO_5043945326" description="DUF7580 domain-containing protein" evidence="2">
    <location>
        <begin position="24"/>
        <end position="707"/>
    </location>
</feature>
<reference evidence="4 5" key="1">
    <citation type="submission" date="2019-10" db="EMBL/GenBank/DDBJ databases">
        <authorList>
            <person name="Palmer J.M."/>
        </authorList>
    </citation>
    <scope>NUCLEOTIDE SEQUENCE [LARGE SCALE GENOMIC DNA]</scope>
    <source>
        <strain evidence="4 5">TWF730</strain>
    </source>
</reference>
<evidence type="ECO:0000256" key="2">
    <source>
        <dbReference type="SAM" id="SignalP"/>
    </source>
</evidence>
<sequence length="707" mass="79109">MAGIELVGLLLGAIALVEPVGKALKSASGVLKSSTSFQEYILSNSLEYHFQGRAFRNESRRIFGAFLTEPEIDDLFGGGGDSDPRWQDQAWRDSVKVHLGPVFYDELSAAMLLVFRKLSALSDGIAELKEIGDLPQPGDQIRSGGPSNYSQPDSVSIKTKSKLEIKKKDIKQHFDDLTRYNLLYQNSINNFLEEQQWRAQATTTIMKADNRRYRLAMSSRAAPWNLVSQVIDDLHEAARRLSSTLQKVASCSCHTFHLRLEMISSTDLSIPSKTLASAPCFSTRDPRYQTINFNLITLGCSSPQQPGDCHQMILDSTGRSSNRLSLRIELKPSAIPMPKLIQTTPIISSLKKQKIISSCLRRPTVSADSQTLSTQTTTVLSSTISTPKMKFKKTVAFAHNSIMAVVPSSENKKRKQVERPENPRVKPAEISETDLEPKIEVPVVPQEISDLCAWLRQLGFSGGSSNQECCPGVLKGEGDVEYLIYEDKTEELLRDEEQSSQDYGSLLHYLSSDRDILSIAQRMELAHTLAISLLRLHSSSWIQRSWSSKDVMLFLPPDATDAERRWSPYVAAAFNDLREIQEIAQAENEHVPGYKLSYVVSLGIIFLEIGLSRSLRPEQGDAFTGDPHFDAYMQACGEVKIHSVNMSMGPTYDRVVETCIKWMDADELDDKAVQQKFYEEVVLGLEKCIKVANSSQERRRQRKAAKG</sequence>
<proteinExistence type="predicted"/>
<comment type="caution">
    <text evidence="4">The sequence shown here is derived from an EMBL/GenBank/DDBJ whole genome shotgun (WGS) entry which is preliminary data.</text>
</comment>